<evidence type="ECO:0000313" key="1">
    <source>
        <dbReference type="EMBL" id="GAA3714412.1"/>
    </source>
</evidence>
<dbReference type="EMBL" id="BAABBF010000005">
    <property type="protein sequence ID" value="GAA3714412.1"/>
    <property type="molecule type" value="Genomic_DNA"/>
</dbReference>
<accession>A0ABP7E7H5</accession>
<keyword evidence="2" id="KW-1185">Reference proteome</keyword>
<evidence type="ECO:0000313" key="2">
    <source>
        <dbReference type="Proteomes" id="UP001500523"/>
    </source>
</evidence>
<comment type="caution">
    <text evidence="1">The sequence shown here is derived from an EMBL/GenBank/DDBJ whole genome shotgun (WGS) entry which is preliminary data.</text>
</comment>
<dbReference type="RefSeq" id="WP_344693628.1">
    <property type="nucleotide sequence ID" value="NZ_BAABBF010000005.1"/>
</dbReference>
<name>A0ABP7E7H5_9SPHN</name>
<organism evidence="1 2">
    <name type="scientific">Sphingomonas cynarae</name>
    <dbReference type="NCBI Taxonomy" id="930197"/>
    <lineage>
        <taxon>Bacteria</taxon>
        <taxon>Pseudomonadati</taxon>
        <taxon>Pseudomonadota</taxon>
        <taxon>Alphaproteobacteria</taxon>
        <taxon>Sphingomonadales</taxon>
        <taxon>Sphingomonadaceae</taxon>
        <taxon>Sphingomonas</taxon>
    </lineage>
</organism>
<gene>
    <name evidence="1" type="ORF">GCM10022268_23950</name>
</gene>
<proteinExistence type="predicted"/>
<reference evidence="2" key="1">
    <citation type="journal article" date="2019" name="Int. J. Syst. Evol. Microbiol.">
        <title>The Global Catalogue of Microorganisms (GCM) 10K type strain sequencing project: providing services to taxonomists for standard genome sequencing and annotation.</title>
        <authorList>
            <consortium name="The Broad Institute Genomics Platform"/>
            <consortium name="The Broad Institute Genome Sequencing Center for Infectious Disease"/>
            <person name="Wu L."/>
            <person name="Ma J."/>
        </authorList>
    </citation>
    <scope>NUCLEOTIDE SEQUENCE [LARGE SCALE GENOMIC DNA]</scope>
    <source>
        <strain evidence="2">JCM 17498</strain>
    </source>
</reference>
<protein>
    <submittedName>
        <fullName evidence="1">Uncharacterized protein</fullName>
    </submittedName>
</protein>
<sequence length="73" mass="8055">MTRAAMTQRLGRLEDAAGGTIPLYLRRWLGEPLTADEQVQADAEWQHAQASFPDLSRLTPAMSAWLAERGATT</sequence>
<dbReference type="Proteomes" id="UP001500523">
    <property type="component" value="Unassembled WGS sequence"/>
</dbReference>